<evidence type="ECO:0000259" key="5">
    <source>
        <dbReference type="PROSITE" id="PS50305"/>
    </source>
</evidence>
<evidence type="ECO:0000256" key="1">
    <source>
        <dbReference type="ARBA" id="ARBA00022679"/>
    </source>
</evidence>
<feature type="binding site" evidence="3">
    <location>
        <begin position="191"/>
        <end position="193"/>
    </location>
    <ligand>
        <name>NAD(+)</name>
        <dbReference type="ChEBI" id="CHEBI:57540"/>
    </ligand>
</feature>
<keyword evidence="6" id="KW-0378">Hydrolase</keyword>
<comment type="similarity">
    <text evidence="3">Belongs to the sirtuin family. Class III subfamily.</text>
</comment>
<feature type="binding site" evidence="3">
    <location>
        <begin position="106"/>
        <end position="109"/>
    </location>
    <ligand>
        <name>NAD(+)</name>
        <dbReference type="ChEBI" id="CHEBI:57540"/>
    </ligand>
</feature>
<dbReference type="GO" id="GO:0017136">
    <property type="term" value="F:histone deacetylase activity, NAD-dependent"/>
    <property type="evidence" value="ECO:0007669"/>
    <property type="project" value="TreeGrafter"/>
</dbReference>
<dbReference type="Proteomes" id="UP000181901">
    <property type="component" value="Unassembled WGS sequence"/>
</dbReference>
<accession>A0A1J5N607</accession>
<dbReference type="GO" id="GO:0036054">
    <property type="term" value="F:protein-malonyllysine demalonylase activity"/>
    <property type="evidence" value="ECO:0007669"/>
    <property type="project" value="InterPro"/>
</dbReference>
<dbReference type="PANTHER" id="PTHR11085:SF10">
    <property type="entry name" value="NAD-DEPENDENT PROTEIN DEACYLASE SIRTUIN-5, MITOCHONDRIAL-RELATED"/>
    <property type="match status" value="1"/>
</dbReference>
<name>A0A1J5N607_9BACT</name>
<dbReference type="Gene3D" id="3.40.50.1220">
    <property type="entry name" value="TPP-binding domain"/>
    <property type="match status" value="1"/>
</dbReference>
<feature type="binding site" evidence="3">
    <location>
        <position position="72"/>
    </location>
    <ligand>
        <name>substrate</name>
    </ligand>
</feature>
<feature type="binding site" evidence="3 4">
    <location>
        <position position="135"/>
    </location>
    <ligand>
        <name>Zn(2+)</name>
        <dbReference type="ChEBI" id="CHEBI:29105"/>
    </ligand>
</feature>
<dbReference type="EMBL" id="LKAQ01000004">
    <property type="protein sequence ID" value="OIQ51051.1"/>
    <property type="molecule type" value="Genomic_DNA"/>
</dbReference>
<dbReference type="NCBIfam" id="NF001753">
    <property type="entry name" value="PRK00481.1-3"/>
    <property type="match status" value="1"/>
</dbReference>
<proteinExistence type="inferred from homology"/>
<evidence type="ECO:0000313" key="7">
    <source>
        <dbReference type="Proteomes" id="UP000181901"/>
    </source>
</evidence>
<dbReference type="InterPro" id="IPR026591">
    <property type="entry name" value="Sirtuin_cat_small_dom_sf"/>
</dbReference>
<dbReference type="AlphaFoldDB" id="A0A1J5N607"/>
<feature type="binding site" evidence="3 4">
    <location>
        <position position="132"/>
    </location>
    <ligand>
        <name>Zn(2+)</name>
        <dbReference type="ChEBI" id="CHEBI:29105"/>
    </ligand>
</feature>
<feature type="binding site" evidence="3">
    <location>
        <position position="75"/>
    </location>
    <ligand>
        <name>substrate</name>
    </ligand>
</feature>
<dbReference type="InterPro" id="IPR050134">
    <property type="entry name" value="NAD-dep_sirtuin_deacylases"/>
</dbReference>
<evidence type="ECO:0000313" key="6">
    <source>
        <dbReference type="EMBL" id="OIQ51051.1"/>
    </source>
</evidence>
<keyword evidence="2 3" id="KW-0520">NAD</keyword>
<keyword evidence="3" id="KW-0963">Cytoplasm</keyword>
<feature type="binding site" evidence="3">
    <location>
        <begin position="28"/>
        <end position="47"/>
    </location>
    <ligand>
        <name>NAD(+)</name>
        <dbReference type="ChEBI" id="CHEBI:57540"/>
    </ligand>
</feature>
<dbReference type="SUPFAM" id="SSF52467">
    <property type="entry name" value="DHS-like NAD/FAD-binding domain"/>
    <property type="match status" value="1"/>
</dbReference>
<comment type="cofactor">
    <cofactor evidence="3">
        <name>Zn(2+)</name>
        <dbReference type="ChEBI" id="CHEBI:29105"/>
    </cofactor>
    <text evidence="3">Binds 1 zinc ion per subunit.</text>
</comment>
<reference evidence="6 7" key="1">
    <citation type="submission" date="2015-09" db="EMBL/GenBank/DDBJ databases">
        <title>Genome of Desulfovibrio dechloracetivorans BerOc1, a mercury methylating strain isolated from highly hydrocarbons and metals contaminated coastal sediments.</title>
        <authorList>
            <person name="Goni Urriza M."/>
            <person name="Gassie C."/>
            <person name="Bouchez O."/>
            <person name="Klopp C."/>
            <person name="Ranchou-Peyruse A."/>
            <person name="Remy G."/>
        </authorList>
    </citation>
    <scope>NUCLEOTIDE SEQUENCE [LARGE SCALE GENOMIC DNA]</scope>
    <source>
        <strain evidence="6 7">BerOc1</strain>
    </source>
</reference>
<dbReference type="GO" id="GO:0036055">
    <property type="term" value="F:protein-succinyllysine desuccinylase activity"/>
    <property type="evidence" value="ECO:0007669"/>
    <property type="project" value="UniProtKB-UniRule"/>
</dbReference>
<feature type="binding site" evidence="3 4">
    <location>
        <position position="151"/>
    </location>
    <ligand>
        <name>Zn(2+)</name>
        <dbReference type="ChEBI" id="CHEBI:29105"/>
    </ligand>
</feature>
<evidence type="ECO:0000256" key="2">
    <source>
        <dbReference type="ARBA" id="ARBA00023027"/>
    </source>
</evidence>
<dbReference type="Pfam" id="PF02146">
    <property type="entry name" value="SIR2"/>
    <property type="match status" value="1"/>
</dbReference>
<dbReference type="GO" id="GO:0008270">
    <property type="term" value="F:zinc ion binding"/>
    <property type="evidence" value="ECO:0007669"/>
    <property type="project" value="UniProtKB-UniRule"/>
</dbReference>
<comment type="caution">
    <text evidence="6">The sequence shown here is derived from an EMBL/GenBank/DDBJ whole genome shotgun (WGS) entry which is preliminary data.</text>
</comment>
<feature type="active site" description="Proton acceptor" evidence="3 4">
    <location>
        <position position="124"/>
    </location>
</feature>
<keyword evidence="7" id="KW-1185">Reference proteome</keyword>
<evidence type="ECO:0000256" key="4">
    <source>
        <dbReference type="PROSITE-ProRule" id="PRU00236"/>
    </source>
</evidence>
<dbReference type="Gene3D" id="3.30.1600.10">
    <property type="entry name" value="SIR2/SIRT2 'Small Domain"/>
    <property type="match status" value="1"/>
</dbReference>
<dbReference type="GO" id="GO:0005737">
    <property type="term" value="C:cytoplasm"/>
    <property type="evidence" value="ECO:0007669"/>
    <property type="project" value="UniProtKB-SubCell"/>
</dbReference>
<dbReference type="GO" id="GO:0070403">
    <property type="term" value="F:NAD+ binding"/>
    <property type="evidence" value="ECO:0007669"/>
    <property type="project" value="UniProtKB-UniRule"/>
</dbReference>
<comment type="catalytic activity">
    <reaction evidence="3">
        <text>N(6)-succinyl-L-lysyl-[protein] + NAD(+) + H2O = 2''-O-succinyl-ADP-D-ribose + nicotinamide + L-lysyl-[protein]</text>
        <dbReference type="Rhea" id="RHEA:47668"/>
        <dbReference type="Rhea" id="RHEA-COMP:9752"/>
        <dbReference type="Rhea" id="RHEA-COMP:11877"/>
        <dbReference type="ChEBI" id="CHEBI:15377"/>
        <dbReference type="ChEBI" id="CHEBI:17154"/>
        <dbReference type="ChEBI" id="CHEBI:29969"/>
        <dbReference type="ChEBI" id="CHEBI:57540"/>
        <dbReference type="ChEBI" id="CHEBI:87830"/>
        <dbReference type="ChEBI" id="CHEBI:87832"/>
    </reaction>
</comment>
<protein>
    <recommendedName>
        <fullName evidence="3">NAD-dependent protein deacylase</fullName>
        <ecNumber evidence="3">2.3.1.286</ecNumber>
    </recommendedName>
    <alternativeName>
        <fullName evidence="3">Regulatory protein SIR2 homolog</fullName>
    </alternativeName>
</protein>
<dbReference type="PANTHER" id="PTHR11085">
    <property type="entry name" value="NAD-DEPENDENT PROTEIN DEACYLASE SIRTUIN-5, MITOCHONDRIAL-RELATED"/>
    <property type="match status" value="1"/>
</dbReference>
<dbReference type="InterPro" id="IPR003000">
    <property type="entry name" value="Sirtuin"/>
</dbReference>
<gene>
    <name evidence="6" type="primary">cobB_4</name>
    <name evidence="3" type="synonym">cobB</name>
    <name evidence="6" type="ORF">BerOc1_02996</name>
</gene>
<feature type="binding site" evidence="3">
    <location>
        <begin position="217"/>
        <end position="219"/>
    </location>
    <ligand>
        <name>NAD(+)</name>
        <dbReference type="ChEBI" id="CHEBI:57540"/>
    </ligand>
</feature>
<comment type="function">
    <text evidence="3">NAD-dependent lysine deacetylase and desuccinylase that specifically removes acetyl and succinyl groups on target proteins. Modulates the activities of several proteins which are inactive in their acylated form.</text>
</comment>
<comment type="domain">
    <text evidence="3">2 residues (Tyr-72 and Arg-75) present in a large hydrophobic pocket are probably involved in substrate specificity. They are important for desuccinylation activity, but dispensable for deacetylation activity.</text>
</comment>
<organism evidence="6 7">
    <name type="scientific">Pseudodesulfovibrio hydrargyri</name>
    <dbReference type="NCBI Taxonomy" id="2125990"/>
    <lineage>
        <taxon>Bacteria</taxon>
        <taxon>Pseudomonadati</taxon>
        <taxon>Thermodesulfobacteriota</taxon>
        <taxon>Desulfovibrionia</taxon>
        <taxon>Desulfovibrionales</taxon>
        <taxon>Desulfovibrionaceae</taxon>
    </lineage>
</organism>
<comment type="catalytic activity">
    <reaction evidence="3">
        <text>N(6)-acetyl-L-lysyl-[protein] + NAD(+) + H2O = 2''-O-acetyl-ADP-D-ribose + nicotinamide + L-lysyl-[protein]</text>
        <dbReference type="Rhea" id="RHEA:43636"/>
        <dbReference type="Rhea" id="RHEA-COMP:9752"/>
        <dbReference type="Rhea" id="RHEA-COMP:10731"/>
        <dbReference type="ChEBI" id="CHEBI:15377"/>
        <dbReference type="ChEBI" id="CHEBI:17154"/>
        <dbReference type="ChEBI" id="CHEBI:29969"/>
        <dbReference type="ChEBI" id="CHEBI:57540"/>
        <dbReference type="ChEBI" id="CHEBI:61930"/>
        <dbReference type="ChEBI" id="CHEBI:83767"/>
        <dbReference type="EC" id="2.3.1.286"/>
    </reaction>
</comment>
<dbReference type="InterPro" id="IPR029035">
    <property type="entry name" value="DHS-like_NAD/FAD-binding_dom"/>
</dbReference>
<dbReference type="InterPro" id="IPR026590">
    <property type="entry name" value="Ssirtuin_cat_dom"/>
</dbReference>
<feature type="binding site" evidence="3">
    <location>
        <position position="235"/>
    </location>
    <ligand>
        <name>NAD(+)</name>
        <dbReference type="ChEBI" id="CHEBI:57540"/>
    </ligand>
</feature>
<keyword evidence="3 4" id="KW-0479">Metal-binding</keyword>
<sequence length="248" mass="27209">MVGNIVQAELEMVKALLSGDRRVVVLTGAGVSAESGVPTFRGRDGLWKHYRAEDLARPDAFAAHPELVWEFYNWRRRLVADCRPNPAHRALAAMERQIRNFLLITQNVDGLHVRAGSRKMVEMHGSLWQVRCTVCTHAREDFSELPELPDCPVCGHLLRPGVVWFGEPLTPGVLKLAIEQIGKADVFLSVGTSNMVQPAASFYQLAKDHGAVTVEINAEPTPNTGFMDFALHGPAGEILPELAAGLAE</sequence>
<feature type="binding site" evidence="3 4">
    <location>
        <position position="154"/>
    </location>
    <ligand>
        <name>Zn(2+)</name>
        <dbReference type="ChEBI" id="CHEBI:29105"/>
    </ligand>
</feature>
<comment type="subcellular location">
    <subcellularLocation>
        <location evidence="3">Cytoplasm</location>
    </subcellularLocation>
</comment>
<dbReference type="EC" id="2.3.1.286" evidence="3"/>
<feature type="domain" description="Deacetylase sirtuin-type" evidence="5">
    <location>
        <begin position="1"/>
        <end position="248"/>
    </location>
</feature>
<evidence type="ECO:0000256" key="3">
    <source>
        <dbReference type="HAMAP-Rule" id="MF_01121"/>
    </source>
</evidence>
<keyword evidence="3 4" id="KW-0862">Zinc</keyword>
<keyword evidence="1" id="KW-0808">Transferase</keyword>
<dbReference type="PROSITE" id="PS50305">
    <property type="entry name" value="SIRTUIN"/>
    <property type="match status" value="1"/>
</dbReference>
<dbReference type="HAMAP" id="MF_01121">
    <property type="entry name" value="Sirtuin_ClassIII"/>
    <property type="match status" value="1"/>
</dbReference>
<dbReference type="InterPro" id="IPR027546">
    <property type="entry name" value="Sirtuin_class_III"/>
</dbReference>
<dbReference type="CDD" id="cd01412">
    <property type="entry name" value="SIRT5_Af1_CobB"/>
    <property type="match status" value="1"/>
</dbReference>